<comment type="similarity">
    <text evidence="1">Belongs to the ABC transporter superfamily.</text>
</comment>
<dbReference type="PANTHER" id="PTHR43335:SF4">
    <property type="entry name" value="ABC TRANSPORTER, ATP-BINDING PROTEIN"/>
    <property type="match status" value="1"/>
</dbReference>
<dbReference type="GeneID" id="69059244"/>
<evidence type="ECO:0000313" key="7">
    <source>
        <dbReference type="Proteomes" id="UP000465035"/>
    </source>
</evidence>
<dbReference type="InterPro" id="IPR003593">
    <property type="entry name" value="AAA+_ATPase"/>
</dbReference>
<protein>
    <submittedName>
        <fullName evidence="6">ATP-binding cassette domain-containing protein</fullName>
    </submittedName>
</protein>
<dbReference type="AlphaFoldDB" id="A0A6P1E6I2"/>
<accession>A0A6P1E6I2</accession>
<reference evidence="6 7" key="1">
    <citation type="submission" date="2019-12" db="EMBL/GenBank/DDBJ databases">
        <title>Lactobacillus hilgardii FLUB.</title>
        <authorList>
            <person name="Gustaw K."/>
        </authorList>
    </citation>
    <scope>NUCLEOTIDE SEQUENCE [LARGE SCALE GENOMIC DNA]</scope>
    <source>
        <strain evidence="6 7">FLUB</strain>
    </source>
</reference>
<sequence>MKMIETKALSKRFGKKQVISDVNLNVDQGDIYGFLGLNGAGKSTTMRLLLKMIHPTSGSIMIEGRDASSLPATFWNHVGYMIETPHAYPNFTVKENLVMYAKQRLIQPNQMMKRIETLADQLLLTPYLNVKVKDLSLGNNQKVGLVKTLIHQPAILLLDEPTNGLDPESLVAVRTILKRLAENGTTIFISSHLLAEMEEMVNRIGILAHGHLLRELSFDQFDQERETELTVQSESKIDLLADFLNGKGLETMALNEHELAISGVPIADYASLLHTIEGQGFRPTSFNPVKEDLESFFLRQIGGRKHVVND</sequence>
<evidence type="ECO:0000256" key="3">
    <source>
        <dbReference type="ARBA" id="ARBA00022741"/>
    </source>
</evidence>
<dbReference type="EMBL" id="CP047121">
    <property type="protein sequence ID" value="QHB52996.1"/>
    <property type="molecule type" value="Genomic_DNA"/>
</dbReference>
<evidence type="ECO:0000313" key="6">
    <source>
        <dbReference type="EMBL" id="QHB52996.1"/>
    </source>
</evidence>
<organism evidence="6 7">
    <name type="scientific">Lentilactobacillus hilgardii</name>
    <name type="common">Lactobacillus hilgardii</name>
    <dbReference type="NCBI Taxonomy" id="1588"/>
    <lineage>
        <taxon>Bacteria</taxon>
        <taxon>Bacillati</taxon>
        <taxon>Bacillota</taxon>
        <taxon>Bacilli</taxon>
        <taxon>Lactobacillales</taxon>
        <taxon>Lactobacillaceae</taxon>
        <taxon>Lentilactobacillus</taxon>
    </lineage>
</organism>
<dbReference type="PANTHER" id="PTHR43335">
    <property type="entry name" value="ABC TRANSPORTER, ATP-BINDING PROTEIN"/>
    <property type="match status" value="1"/>
</dbReference>
<keyword evidence="4 6" id="KW-0067">ATP-binding</keyword>
<dbReference type="InterPro" id="IPR027417">
    <property type="entry name" value="P-loop_NTPase"/>
</dbReference>
<keyword evidence="2" id="KW-0813">Transport</keyword>
<feature type="domain" description="ABC transporter" evidence="5">
    <location>
        <begin position="4"/>
        <end position="234"/>
    </location>
</feature>
<dbReference type="SUPFAM" id="SSF52540">
    <property type="entry name" value="P-loop containing nucleoside triphosphate hydrolases"/>
    <property type="match status" value="1"/>
</dbReference>
<dbReference type="GO" id="GO:0016887">
    <property type="term" value="F:ATP hydrolysis activity"/>
    <property type="evidence" value="ECO:0007669"/>
    <property type="project" value="InterPro"/>
</dbReference>
<name>A0A6P1E6I2_LENHI</name>
<dbReference type="Proteomes" id="UP000465035">
    <property type="component" value="Chromosome"/>
</dbReference>
<dbReference type="SMR" id="A0A6P1E6I2"/>
<keyword evidence="3" id="KW-0547">Nucleotide-binding</keyword>
<evidence type="ECO:0000256" key="2">
    <source>
        <dbReference type="ARBA" id="ARBA00022448"/>
    </source>
</evidence>
<dbReference type="GO" id="GO:0005524">
    <property type="term" value="F:ATP binding"/>
    <property type="evidence" value="ECO:0007669"/>
    <property type="project" value="UniProtKB-KW"/>
</dbReference>
<dbReference type="RefSeq" id="WP_003553253.1">
    <property type="nucleotide sequence ID" value="NZ_CABKOL010000104.1"/>
</dbReference>
<dbReference type="SMART" id="SM00382">
    <property type="entry name" value="AAA"/>
    <property type="match status" value="1"/>
</dbReference>
<dbReference type="PROSITE" id="PS50893">
    <property type="entry name" value="ABC_TRANSPORTER_2"/>
    <property type="match status" value="1"/>
</dbReference>
<evidence type="ECO:0000256" key="1">
    <source>
        <dbReference type="ARBA" id="ARBA00005417"/>
    </source>
</evidence>
<proteinExistence type="inferred from homology"/>
<dbReference type="Pfam" id="PF00005">
    <property type="entry name" value="ABC_tran"/>
    <property type="match status" value="1"/>
</dbReference>
<evidence type="ECO:0000259" key="5">
    <source>
        <dbReference type="PROSITE" id="PS50893"/>
    </source>
</evidence>
<dbReference type="InterPro" id="IPR003439">
    <property type="entry name" value="ABC_transporter-like_ATP-bd"/>
</dbReference>
<dbReference type="Gene3D" id="3.40.50.300">
    <property type="entry name" value="P-loop containing nucleotide triphosphate hydrolases"/>
    <property type="match status" value="1"/>
</dbReference>
<gene>
    <name evidence="6" type="ORF">GQR93_12755</name>
</gene>
<evidence type="ECO:0000256" key="4">
    <source>
        <dbReference type="ARBA" id="ARBA00022840"/>
    </source>
</evidence>